<feature type="signal peptide" evidence="12">
    <location>
        <begin position="1"/>
        <end position="21"/>
    </location>
</feature>
<dbReference type="Gene3D" id="2.10.25.10">
    <property type="entry name" value="Laminin"/>
    <property type="match status" value="3"/>
</dbReference>
<dbReference type="SUPFAM" id="SSF56436">
    <property type="entry name" value="C-type lectin-like"/>
    <property type="match status" value="1"/>
</dbReference>
<keyword evidence="10" id="KW-1015">Disulfide bond</keyword>
<dbReference type="Gene3D" id="2.60.60.20">
    <property type="entry name" value="PLAT/LH2 domain"/>
    <property type="match status" value="1"/>
</dbReference>
<keyword evidence="9" id="KW-0472">Membrane</keyword>
<dbReference type="InterPro" id="IPR001304">
    <property type="entry name" value="C-type_lectin-like"/>
</dbReference>
<keyword evidence="7" id="KW-0677">Repeat</keyword>
<dbReference type="Pfam" id="PF12947">
    <property type="entry name" value="EGF_3"/>
    <property type="match status" value="2"/>
</dbReference>
<evidence type="ECO:0000256" key="9">
    <source>
        <dbReference type="ARBA" id="ARBA00023136"/>
    </source>
</evidence>
<dbReference type="InterPro" id="IPR018097">
    <property type="entry name" value="EGF_Ca-bd_CS"/>
</dbReference>
<dbReference type="PANTHER" id="PTHR14789">
    <property type="entry name" value="CHONDROLECTIN VARIANT CHODLFDELTAE"/>
    <property type="match status" value="1"/>
</dbReference>
<evidence type="ECO:0000256" key="1">
    <source>
        <dbReference type="ARBA" id="ARBA00004479"/>
    </source>
</evidence>
<dbReference type="SMART" id="SM00034">
    <property type="entry name" value="CLECT"/>
    <property type="match status" value="1"/>
</dbReference>
<evidence type="ECO:0000256" key="11">
    <source>
        <dbReference type="PROSITE-ProRule" id="PRU00076"/>
    </source>
</evidence>
<keyword evidence="6" id="KW-0430">Lectin</keyword>
<dbReference type="InterPro" id="IPR009030">
    <property type="entry name" value="Growth_fac_rcpt_cys_sf"/>
</dbReference>
<keyword evidence="8" id="KW-1133">Transmembrane helix</keyword>
<dbReference type="InterPro" id="IPR049883">
    <property type="entry name" value="NOTCH1_EGF-like"/>
</dbReference>
<dbReference type="InterPro" id="IPR024731">
    <property type="entry name" value="NELL2-like_EGF"/>
</dbReference>
<dbReference type="GeneID" id="118410454"/>
<evidence type="ECO:0000259" key="13">
    <source>
        <dbReference type="PROSITE" id="PS50026"/>
    </source>
</evidence>
<dbReference type="PROSITE" id="PS50026">
    <property type="entry name" value="EGF_3"/>
    <property type="match status" value="2"/>
</dbReference>
<dbReference type="SMART" id="SM00181">
    <property type="entry name" value="EGF"/>
    <property type="match status" value="3"/>
</dbReference>
<accession>A0A9J7KQ55</accession>
<keyword evidence="4" id="KW-0812">Transmembrane</keyword>
<evidence type="ECO:0000256" key="6">
    <source>
        <dbReference type="ARBA" id="ARBA00022734"/>
    </source>
</evidence>
<dbReference type="InterPro" id="IPR000152">
    <property type="entry name" value="EGF-type_Asp/Asn_hydroxyl_site"/>
</dbReference>
<dbReference type="GO" id="GO:0016020">
    <property type="term" value="C:membrane"/>
    <property type="evidence" value="ECO:0007669"/>
    <property type="project" value="UniProtKB-SubCell"/>
</dbReference>
<comment type="subcellular location">
    <subcellularLocation>
        <location evidence="1">Membrane</location>
        <topology evidence="1">Single-pass type I membrane protein</topology>
    </subcellularLocation>
</comment>
<name>A0A9J7KQ55_BRAFL</name>
<evidence type="ECO:0000259" key="14">
    <source>
        <dbReference type="PROSITE" id="PS50041"/>
    </source>
</evidence>
<dbReference type="GO" id="GO:0030246">
    <property type="term" value="F:carbohydrate binding"/>
    <property type="evidence" value="ECO:0007669"/>
    <property type="project" value="UniProtKB-KW"/>
</dbReference>
<evidence type="ECO:0000256" key="5">
    <source>
        <dbReference type="ARBA" id="ARBA00022729"/>
    </source>
</evidence>
<proteinExistence type="predicted"/>
<dbReference type="PROSITE" id="PS50041">
    <property type="entry name" value="C_TYPE_LECTIN_2"/>
    <property type="match status" value="1"/>
</dbReference>
<dbReference type="Pfam" id="PF00059">
    <property type="entry name" value="Lectin_C"/>
    <property type="match status" value="1"/>
</dbReference>
<evidence type="ECO:0000256" key="4">
    <source>
        <dbReference type="ARBA" id="ARBA00022692"/>
    </source>
</evidence>
<keyword evidence="3" id="KW-0597">Phosphoprotein</keyword>
<evidence type="ECO:0000256" key="8">
    <source>
        <dbReference type="ARBA" id="ARBA00022989"/>
    </source>
</evidence>
<evidence type="ECO:0000256" key="3">
    <source>
        <dbReference type="ARBA" id="ARBA00022553"/>
    </source>
</evidence>
<evidence type="ECO:0000256" key="2">
    <source>
        <dbReference type="ARBA" id="ARBA00022536"/>
    </source>
</evidence>
<dbReference type="OrthoDB" id="2015116at2759"/>
<dbReference type="AlphaFoldDB" id="A0A9J7KQ55"/>
<comment type="caution">
    <text evidence="11">Lacks conserved residue(s) required for the propagation of feature annotation.</text>
</comment>
<feature type="domain" description="EGF-like" evidence="13">
    <location>
        <begin position="494"/>
        <end position="534"/>
    </location>
</feature>
<dbReference type="CDD" id="cd00037">
    <property type="entry name" value="CLECT"/>
    <property type="match status" value="1"/>
</dbReference>
<dbReference type="InterPro" id="IPR000742">
    <property type="entry name" value="EGF"/>
</dbReference>
<dbReference type="Gene3D" id="3.10.100.10">
    <property type="entry name" value="Mannose-Binding Protein A, subunit A"/>
    <property type="match status" value="1"/>
</dbReference>
<keyword evidence="15" id="KW-1185">Reference proteome</keyword>
<dbReference type="FunFam" id="2.10.25.10:FF:000038">
    <property type="entry name" value="Fibrillin 2"/>
    <property type="match status" value="2"/>
</dbReference>
<dbReference type="Proteomes" id="UP000001554">
    <property type="component" value="Chromosome 2"/>
</dbReference>
<dbReference type="PROSITE" id="PS00010">
    <property type="entry name" value="ASX_HYDROXYL"/>
    <property type="match status" value="2"/>
</dbReference>
<dbReference type="PROSITE" id="PS01186">
    <property type="entry name" value="EGF_2"/>
    <property type="match status" value="2"/>
</dbReference>
<feature type="domain" description="C-type lectin" evidence="14">
    <location>
        <begin position="746"/>
        <end position="866"/>
    </location>
</feature>
<feature type="chain" id="PRO_5039906522" evidence="12">
    <location>
        <begin position="22"/>
        <end position="873"/>
    </location>
</feature>
<dbReference type="RefSeq" id="XP_035668078.1">
    <property type="nucleotide sequence ID" value="XM_035812185.1"/>
</dbReference>
<evidence type="ECO:0000313" key="15">
    <source>
        <dbReference type="Proteomes" id="UP000001554"/>
    </source>
</evidence>
<feature type="domain" description="EGF-like" evidence="13">
    <location>
        <begin position="647"/>
        <end position="687"/>
    </location>
</feature>
<protein>
    <submittedName>
        <fullName evidence="16">Mucin-22-like</fullName>
    </submittedName>
</protein>
<keyword evidence="2 11" id="KW-0245">EGF-like domain</keyword>
<evidence type="ECO:0000256" key="7">
    <source>
        <dbReference type="ARBA" id="ARBA00022737"/>
    </source>
</evidence>
<dbReference type="KEGG" id="bfo:118410454"/>
<evidence type="ECO:0000256" key="12">
    <source>
        <dbReference type="SAM" id="SignalP"/>
    </source>
</evidence>
<sequence length="873" mass="94142">MNPGALFGAAALVLAVTQVASLATHTLTIKTDDAPYSGSTNSLTVGIFSDDCDIINACVTETVSELTSSGTEYVRQFDDEDFGDPTRLKLRTSGSNGLRIEWVNVHNAYTGRQRRFFCHVHELENCVLSTDSSEGSREIYLDFEEPSAHSLKIKTGDPDYAGTDDSLTIEIFSDVCNGTCVSTTVSRLTAQRTEYDRFFFAPDFGDPTRIHITTSGADILIVDWINVYNAHSGKHYRFFCPESGCIFSKDPSEGEDQISLDFNGTHSLTIRTDDATNSGSTDPVIVDIFSDGCYNACVTTTVSGLTANGKKYDRTFAAEDFGDPTRLGLTATGSNWLQLEWIDVFNAYIGRFYRFFCPTGGCDLSTNSNEGSQQISLDFKETHILTIRTNDSHENSGTPDRVTVEIFSDACEDACVTTEALGLTAAGREYDRTFLATDFGDPTKLGVSISGSDWFQFDWITVYNAISGQSYRFYCPGCDLSTDASEGSRELFLDYDECAEGRHNCDIHATCTNTDGSFNCTCDPGYSGDGLTCAEMTTTAAQTTAATTAAAQTTIPTTTAAQTTTATPTAAQTTIPTTTAAQTTIPTTTAAQTTTATTTAAPTTMATTTVAPTTMATTTVAPTTMATTTAAPTTMATTTAAQTTAKDVDECETGTDNCSPDASCTNIPGSFTCVCNPGYTGDGVTCTDVDECASNNGGCEGTCTNSVGNFSCSCGASHVLNNDGFTCDTCSSVYSGLSTDANFGVYQNQCFWFTSASDPQLDYMSAKQVCQDLGGTLAMIKDQATETFILNRLKAIGRPKRRYWIGLDDLNSEKIFRWNDGTPLGEYHRIRSNDPHKRRDCVALRPRRVLRWPIRNCGFAYPYICQLGTNGSK</sequence>
<evidence type="ECO:0000256" key="10">
    <source>
        <dbReference type="ARBA" id="ARBA00023157"/>
    </source>
</evidence>
<dbReference type="GO" id="GO:0005509">
    <property type="term" value="F:calcium ion binding"/>
    <property type="evidence" value="ECO:0007669"/>
    <property type="project" value="InterPro"/>
</dbReference>
<dbReference type="SMART" id="SM00179">
    <property type="entry name" value="EGF_CA"/>
    <property type="match status" value="3"/>
</dbReference>
<dbReference type="InterPro" id="IPR016186">
    <property type="entry name" value="C-type_lectin-like/link_sf"/>
</dbReference>
<dbReference type="InterPro" id="IPR001881">
    <property type="entry name" value="EGF-like_Ca-bd_dom"/>
</dbReference>
<dbReference type="PROSITE" id="PS01187">
    <property type="entry name" value="EGF_CA"/>
    <property type="match status" value="2"/>
</dbReference>
<keyword evidence="5 12" id="KW-0732">Signal</keyword>
<dbReference type="InterPro" id="IPR051505">
    <property type="entry name" value="C-type_lectin_domain"/>
</dbReference>
<reference evidence="15" key="1">
    <citation type="journal article" date="2020" name="Nat. Ecol. Evol.">
        <title>Deeply conserved synteny resolves early events in vertebrate evolution.</title>
        <authorList>
            <person name="Simakov O."/>
            <person name="Marletaz F."/>
            <person name="Yue J.X."/>
            <person name="O'Connell B."/>
            <person name="Jenkins J."/>
            <person name="Brandt A."/>
            <person name="Calef R."/>
            <person name="Tung C.H."/>
            <person name="Huang T.K."/>
            <person name="Schmutz J."/>
            <person name="Satoh N."/>
            <person name="Yu J.K."/>
            <person name="Putnam N.H."/>
            <person name="Green R.E."/>
            <person name="Rokhsar D.S."/>
        </authorList>
    </citation>
    <scope>NUCLEOTIDE SEQUENCE [LARGE SCALE GENOMIC DNA]</scope>
    <source>
        <strain evidence="15">S238N-H82</strain>
    </source>
</reference>
<organism evidence="15 16">
    <name type="scientific">Branchiostoma floridae</name>
    <name type="common">Florida lancelet</name>
    <name type="synonym">Amphioxus</name>
    <dbReference type="NCBI Taxonomy" id="7739"/>
    <lineage>
        <taxon>Eukaryota</taxon>
        <taxon>Metazoa</taxon>
        <taxon>Chordata</taxon>
        <taxon>Cephalochordata</taxon>
        <taxon>Leptocardii</taxon>
        <taxon>Amphioxiformes</taxon>
        <taxon>Branchiostomatidae</taxon>
        <taxon>Branchiostoma</taxon>
    </lineage>
</organism>
<dbReference type="SUPFAM" id="SSF57184">
    <property type="entry name" value="Growth factor receptor domain"/>
    <property type="match status" value="1"/>
</dbReference>
<gene>
    <name evidence="16" type="primary">LOC118410454</name>
</gene>
<dbReference type="Pfam" id="PF07645">
    <property type="entry name" value="EGF_CA"/>
    <property type="match status" value="1"/>
</dbReference>
<evidence type="ECO:0000313" key="16">
    <source>
        <dbReference type="RefSeq" id="XP_035668078.1"/>
    </source>
</evidence>
<reference evidence="16" key="2">
    <citation type="submission" date="2025-08" db="UniProtKB">
        <authorList>
            <consortium name="RefSeq"/>
        </authorList>
    </citation>
    <scope>IDENTIFICATION</scope>
    <source>
        <strain evidence="16">S238N-H82</strain>
        <tissue evidence="16">Testes</tissue>
    </source>
</reference>
<dbReference type="InterPro" id="IPR016187">
    <property type="entry name" value="CTDL_fold"/>
</dbReference>
<dbReference type="CDD" id="cd00054">
    <property type="entry name" value="EGF_CA"/>
    <property type="match status" value="3"/>
</dbReference>